<dbReference type="SUPFAM" id="SSF53254">
    <property type="entry name" value="Phosphoglycerate mutase-like"/>
    <property type="match status" value="1"/>
</dbReference>
<dbReference type="Pfam" id="PF00300">
    <property type="entry name" value="His_Phos_1"/>
    <property type="match status" value="1"/>
</dbReference>
<evidence type="ECO:0000256" key="1">
    <source>
        <dbReference type="ARBA" id="ARBA00023152"/>
    </source>
</evidence>
<dbReference type="Gene3D" id="3.40.50.1240">
    <property type="entry name" value="Phosphoglycerate mutase-like"/>
    <property type="match status" value="1"/>
</dbReference>
<comment type="caution">
    <text evidence="4">The sequence shown here is derived from an EMBL/GenBank/DDBJ whole genome shotgun (WGS) entry which is preliminary data.</text>
</comment>
<evidence type="ECO:0000313" key="4">
    <source>
        <dbReference type="EMBL" id="RPA59488.1"/>
    </source>
</evidence>
<dbReference type="AlphaFoldDB" id="A0A3N4GC53"/>
<dbReference type="InterPro" id="IPR050275">
    <property type="entry name" value="PGM_Phosphatase"/>
</dbReference>
<dbReference type="SMART" id="SM00855">
    <property type="entry name" value="PGAM"/>
    <property type="match status" value="1"/>
</dbReference>
<dbReference type="PANTHER" id="PTHR48100:SF1">
    <property type="entry name" value="HISTIDINE PHOSPHATASE FAMILY PROTEIN-RELATED"/>
    <property type="match status" value="1"/>
</dbReference>
<dbReference type="Proteomes" id="UP000267536">
    <property type="component" value="Unassembled WGS sequence"/>
</dbReference>
<feature type="site" description="Transition state stabilizer" evidence="3">
    <location>
        <position position="161"/>
    </location>
</feature>
<gene>
    <name evidence="4" type="ORF">EF294_13485</name>
</gene>
<proteinExistence type="predicted"/>
<name>A0A3N4GC53_9ACTN</name>
<evidence type="ECO:0000256" key="2">
    <source>
        <dbReference type="ARBA" id="ARBA00023235"/>
    </source>
</evidence>
<evidence type="ECO:0000256" key="3">
    <source>
        <dbReference type="PIRSR" id="PIRSR613078-3"/>
    </source>
</evidence>
<dbReference type="InterPro" id="IPR029033">
    <property type="entry name" value="His_PPase_superfam"/>
</dbReference>
<accession>A0A3N4GC53</accession>
<dbReference type="InterPro" id="IPR001345">
    <property type="entry name" value="PG/BPGM_mutase_AS"/>
</dbReference>
<dbReference type="PROSITE" id="PS00175">
    <property type="entry name" value="PG_MUTASE"/>
    <property type="match status" value="1"/>
</dbReference>
<dbReference type="OrthoDB" id="9793115at2"/>
<dbReference type="CDD" id="cd07067">
    <property type="entry name" value="HP_PGM_like"/>
    <property type="match status" value="1"/>
</dbReference>
<keyword evidence="2" id="KW-0413">Isomerase</keyword>
<keyword evidence="5" id="KW-1185">Reference proteome</keyword>
<dbReference type="GO" id="GO:0005737">
    <property type="term" value="C:cytoplasm"/>
    <property type="evidence" value="ECO:0007669"/>
    <property type="project" value="TreeGrafter"/>
</dbReference>
<dbReference type="RefSeq" id="WP_123930752.1">
    <property type="nucleotide sequence ID" value="NZ_JBPSDP010000008.1"/>
</dbReference>
<reference evidence="4 5" key="1">
    <citation type="submission" date="2018-11" db="EMBL/GenBank/DDBJ databases">
        <title>Draft genome sequence of Gordonia sp. RS15-1S isolated from rice stems.</title>
        <authorList>
            <person name="Muangham S."/>
        </authorList>
    </citation>
    <scope>NUCLEOTIDE SEQUENCE [LARGE SCALE GENOMIC DNA]</scope>
    <source>
        <strain evidence="4 5">RS15-1S</strain>
    </source>
</reference>
<organism evidence="4 5">
    <name type="scientific">Gordonia oryzae</name>
    <dbReference type="NCBI Taxonomy" id="2487349"/>
    <lineage>
        <taxon>Bacteria</taxon>
        <taxon>Bacillati</taxon>
        <taxon>Actinomycetota</taxon>
        <taxon>Actinomycetes</taxon>
        <taxon>Mycobacteriales</taxon>
        <taxon>Gordoniaceae</taxon>
        <taxon>Gordonia</taxon>
    </lineage>
</organism>
<dbReference type="InterPro" id="IPR013078">
    <property type="entry name" value="His_Pase_superF_clade-1"/>
</dbReference>
<evidence type="ECO:0000313" key="5">
    <source>
        <dbReference type="Proteomes" id="UP000267536"/>
    </source>
</evidence>
<sequence length="233" mass="25310">MARLHLVRHGETTSNVMRRLDTALPGAALTDFGVRQAVRYGLENRGIIAEHPQRPAVLVSSLARRAQQTAELISSVWEVQPRIVEGIHEVQAGDLEDRNDDEAHGVFRDVLDAWYSGAPDTRIPGGESLQMVYDRYLPAIDELAATYLSGPDATDVVVVSHGAAIRLVAARLAGIDGKFAAATHLPNTGSVELEFRDGLWVCHRWGATRAPFDEAVDEPLVVTDDSVGDNPMG</sequence>
<keyword evidence="1" id="KW-0324">Glycolysis</keyword>
<protein>
    <submittedName>
        <fullName evidence="4">Histidine phosphatase family protein</fullName>
    </submittedName>
</protein>
<dbReference type="PANTHER" id="PTHR48100">
    <property type="entry name" value="BROAD-SPECIFICITY PHOSPHATASE YOR283W-RELATED"/>
    <property type="match status" value="1"/>
</dbReference>
<dbReference type="GO" id="GO:0016791">
    <property type="term" value="F:phosphatase activity"/>
    <property type="evidence" value="ECO:0007669"/>
    <property type="project" value="TreeGrafter"/>
</dbReference>
<dbReference type="EMBL" id="RKMH01000009">
    <property type="protein sequence ID" value="RPA59488.1"/>
    <property type="molecule type" value="Genomic_DNA"/>
</dbReference>